<feature type="domain" description="Glycosyltransferase 2-like" evidence="2">
    <location>
        <begin position="15"/>
        <end position="132"/>
    </location>
</feature>
<dbReference type="PANTHER" id="PTHR43630">
    <property type="entry name" value="POLY-BETA-1,6-N-ACETYL-D-GLUCOSAMINE SYNTHASE"/>
    <property type="match status" value="1"/>
</dbReference>
<evidence type="ECO:0000313" key="3">
    <source>
        <dbReference type="EMBL" id="UOO89428.1"/>
    </source>
</evidence>
<dbReference type="Pfam" id="PF00535">
    <property type="entry name" value="Glycos_transf_2"/>
    <property type="match status" value="1"/>
</dbReference>
<dbReference type="SUPFAM" id="SSF53448">
    <property type="entry name" value="Nucleotide-diphospho-sugar transferases"/>
    <property type="match status" value="1"/>
</dbReference>
<dbReference type="PANTHER" id="PTHR43630:SF2">
    <property type="entry name" value="GLYCOSYLTRANSFERASE"/>
    <property type="match status" value="1"/>
</dbReference>
<reference evidence="3 4" key="1">
    <citation type="journal article" date="2022" name="Res Sq">
        <title>Evolution of multicellular longitudinally dividing oral cavity symbionts (Neisseriaceae).</title>
        <authorList>
            <person name="Nyongesa S."/>
            <person name="Weber P."/>
            <person name="Bernet E."/>
            <person name="Pullido F."/>
            <person name="Nieckarz M."/>
            <person name="Delaby M."/>
            <person name="Nieves C."/>
            <person name="Viehboeck T."/>
            <person name="Krause N."/>
            <person name="Rivera-Millot A."/>
            <person name="Nakamura A."/>
            <person name="Vischer N."/>
            <person name="VanNieuwenhze M."/>
            <person name="Brun Y."/>
            <person name="Cava F."/>
            <person name="Bulgheresi S."/>
            <person name="Veyrier F."/>
        </authorList>
    </citation>
    <scope>NUCLEOTIDE SEQUENCE [LARGE SCALE GENOMIC DNA]</scope>
    <source>
        <strain evidence="3 4">SN4</strain>
    </source>
</reference>
<accession>A0ABY4E276</accession>
<comment type="similarity">
    <text evidence="1">Belongs to the glycosyltransferase 2 family. WaaE/KdtX subfamily.</text>
</comment>
<protein>
    <submittedName>
        <fullName evidence="3">Glycosyltransferase family 2 protein</fullName>
    </submittedName>
</protein>
<keyword evidence="4" id="KW-1185">Reference proteome</keyword>
<proteinExistence type="inferred from homology"/>
<evidence type="ECO:0000256" key="1">
    <source>
        <dbReference type="ARBA" id="ARBA00038494"/>
    </source>
</evidence>
<dbReference type="Proteomes" id="UP000832011">
    <property type="component" value="Chromosome"/>
</dbReference>
<dbReference type="InterPro" id="IPR029044">
    <property type="entry name" value="Nucleotide-diphossugar_trans"/>
</dbReference>
<sequence>MTQSPETSARVRLSAALIVKNEAAKLDACLASVADWVDEIVIVDSGSTDATLDIAAKYGAKVHTYIDWQGFGTQRQRAQAHVQCEWVMWLDADERVTPELKQSLQAALQQYQHERNVIFEFNRYSWAFGKFIRHCGWYPDRVLRVYRSDYTAYNDALVHESVVQPQDAKVVNLHGDLLHYTFDSLPHYMAKQTQYAGAWALQKQLQGKKVGYGSALSHAAFTFVKMYVLKRGFLDGKQGLLLSVLSAQFVYVKYMDLWLKQNTASAHDYEAKHPLPK</sequence>
<evidence type="ECO:0000259" key="2">
    <source>
        <dbReference type="Pfam" id="PF00535"/>
    </source>
</evidence>
<evidence type="ECO:0000313" key="4">
    <source>
        <dbReference type="Proteomes" id="UP000832011"/>
    </source>
</evidence>
<dbReference type="EMBL" id="CP091511">
    <property type="protein sequence ID" value="UOO89428.1"/>
    <property type="molecule type" value="Genomic_DNA"/>
</dbReference>
<dbReference type="CDD" id="cd02511">
    <property type="entry name" value="Beta4Glucosyltransferase"/>
    <property type="match status" value="1"/>
</dbReference>
<name>A0ABY4E276_9NEIS</name>
<gene>
    <name evidence="3" type="ORF">LVJ82_00130</name>
</gene>
<dbReference type="InterPro" id="IPR001173">
    <property type="entry name" value="Glyco_trans_2-like"/>
</dbReference>
<dbReference type="RefSeq" id="WP_058357123.1">
    <property type="nucleotide sequence ID" value="NZ_CABKVG010000010.1"/>
</dbReference>
<organism evidence="3 4">
    <name type="scientific">Vitreoscilla massiliensis</name>
    <dbReference type="NCBI Taxonomy" id="1689272"/>
    <lineage>
        <taxon>Bacteria</taxon>
        <taxon>Pseudomonadati</taxon>
        <taxon>Pseudomonadota</taxon>
        <taxon>Betaproteobacteria</taxon>
        <taxon>Neisseriales</taxon>
        <taxon>Neisseriaceae</taxon>
        <taxon>Vitreoscilla</taxon>
    </lineage>
</organism>
<dbReference type="Gene3D" id="3.90.550.10">
    <property type="entry name" value="Spore Coat Polysaccharide Biosynthesis Protein SpsA, Chain A"/>
    <property type="match status" value="1"/>
</dbReference>